<keyword evidence="1" id="KW-0812">Transmembrane</keyword>
<evidence type="ECO:0008006" key="4">
    <source>
        <dbReference type="Google" id="ProtNLM"/>
    </source>
</evidence>
<feature type="transmembrane region" description="Helical" evidence="1">
    <location>
        <begin position="275"/>
        <end position="301"/>
    </location>
</feature>
<dbReference type="Proteomes" id="UP000028533">
    <property type="component" value="Unassembled WGS sequence"/>
</dbReference>
<dbReference type="AlphaFoldDB" id="A0A084ERQ1"/>
<dbReference type="GO" id="GO:0016020">
    <property type="term" value="C:membrane"/>
    <property type="evidence" value="ECO:0007669"/>
    <property type="project" value="InterPro"/>
</dbReference>
<feature type="transmembrane region" description="Helical" evidence="1">
    <location>
        <begin position="130"/>
        <end position="150"/>
    </location>
</feature>
<dbReference type="RefSeq" id="WP_011387006.1">
    <property type="nucleotide sequence ID" value="NZ_JFDO01000004.1"/>
</dbReference>
<protein>
    <recommendedName>
        <fullName evidence="4">ECF transporter S component</fullName>
    </recommendedName>
</protein>
<feature type="transmembrane region" description="Helical" evidence="1">
    <location>
        <begin position="198"/>
        <end position="221"/>
    </location>
</feature>
<sequence length="308" mass="34797">MDKFRHLLLDSHNLAITSLCITLSALFIYSIFKLVRVHFKNYSSGFRISSKVKFSTRKITYLAMMVGVSVATTTVISLTLPITVLPPIRVAFEGVMIKITGMIFGPFVGLTVGVVTELLTLMFVPSYIHVAYLIVAFSFGFWSGMTSYAFKLKKNWLTLVFVTVFLLVSAGIMFWLMQGMKEINPETSLFGVKIPADIYPFLFLIMISITLIFIYGIVLVLHIRKRQKWLEVMLPIILLCVISEILVTVLVAAWGDYQMLGLRNSSGSENPFITMVVVRIIQIPIKIFFNTAILTTVYIVLRPLIKVK</sequence>
<dbReference type="Pfam" id="PF07155">
    <property type="entry name" value="ECF-ribofla_trS"/>
    <property type="match status" value="1"/>
</dbReference>
<feature type="transmembrane region" description="Helical" evidence="1">
    <location>
        <begin position="157"/>
        <end position="178"/>
    </location>
</feature>
<proteinExistence type="predicted"/>
<dbReference type="InterPro" id="IPR009825">
    <property type="entry name" value="ECF_substrate-spec-like"/>
</dbReference>
<keyword evidence="1" id="KW-1133">Transmembrane helix</keyword>
<dbReference type="GeneID" id="23778938"/>
<evidence type="ECO:0000256" key="1">
    <source>
        <dbReference type="SAM" id="Phobius"/>
    </source>
</evidence>
<evidence type="ECO:0000313" key="3">
    <source>
        <dbReference type="Proteomes" id="UP000028533"/>
    </source>
</evidence>
<evidence type="ECO:0000313" key="2">
    <source>
        <dbReference type="EMBL" id="KEZ20643.1"/>
    </source>
</evidence>
<feature type="transmembrane region" description="Helical" evidence="1">
    <location>
        <begin position="233"/>
        <end position="255"/>
    </location>
</feature>
<dbReference type="EMBL" id="JFDO01000004">
    <property type="protein sequence ID" value="KEZ20643.1"/>
    <property type="molecule type" value="Genomic_DNA"/>
</dbReference>
<gene>
    <name evidence="2" type="ORF">MCAPa_2230</name>
</gene>
<reference evidence="2 3" key="1">
    <citation type="submission" date="2014-02" db="EMBL/GenBank/DDBJ databases">
        <title>Genome sequence of Mycoplasma capricolum subsp. capricolum strain 14232.</title>
        <authorList>
            <person name="Sirand-Pugnet P."/>
            <person name="Breton M."/>
            <person name="Dordet-Frisoni E."/>
            <person name="Baranowski E."/>
            <person name="Barre A."/>
            <person name="Couture C."/>
            <person name="Dupuy V."/>
            <person name="Gaurivaud P."/>
            <person name="Jacob D."/>
            <person name="Lemaitre C."/>
            <person name="Manso-Silvan L."/>
            <person name="Nikolski M."/>
            <person name="Nouvel L.-X."/>
            <person name="Poumarat F."/>
            <person name="Tardy F."/>
            <person name="Thebault P."/>
            <person name="Theil S."/>
            <person name="Citti C."/>
            <person name="Thiaucourt F."/>
            <person name="Blanchard A."/>
        </authorList>
    </citation>
    <scope>NUCLEOTIDE SEQUENCE [LARGE SCALE GENOMIC DNA]</scope>
    <source>
        <strain evidence="2 3">14232</strain>
    </source>
</reference>
<feature type="transmembrane region" description="Helical" evidence="1">
    <location>
        <begin position="12"/>
        <end position="32"/>
    </location>
</feature>
<comment type="caution">
    <text evidence="2">The sequence shown here is derived from an EMBL/GenBank/DDBJ whole genome shotgun (WGS) entry which is preliminary data.</text>
</comment>
<dbReference type="Gene3D" id="1.10.1760.20">
    <property type="match status" value="1"/>
</dbReference>
<accession>A0A084ERQ1</accession>
<name>A0A084ERQ1_MYCCA</name>
<keyword evidence="1" id="KW-0472">Membrane</keyword>
<feature type="transmembrane region" description="Helical" evidence="1">
    <location>
        <begin position="59"/>
        <end position="82"/>
    </location>
</feature>
<feature type="transmembrane region" description="Helical" evidence="1">
    <location>
        <begin position="103"/>
        <end position="124"/>
    </location>
</feature>
<organism evidence="2 3">
    <name type="scientific">Mycoplasma capricolum subsp. capricolum 14232</name>
    <dbReference type="NCBI Taxonomy" id="1188238"/>
    <lineage>
        <taxon>Bacteria</taxon>
        <taxon>Bacillati</taxon>
        <taxon>Mycoplasmatota</taxon>
        <taxon>Mollicutes</taxon>
        <taxon>Mycoplasmataceae</taxon>
        <taxon>Mycoplasma</taxon>
    </lineage>
</organism>